<proteinExistence type="predicted"/>
<dbReference type="Pfam" id="PF12710">
    <property type="entry name" value="HAD"/>
    <property type="match status" value="1"/>
</dbReference>
<dbReference type="EC" id="3.1.3.3" evidence="4"/>
<dbReference type="Gene3D" id="3.40.50.1000">
    <property type="entry name" value="HAD superfamily/HAD-like"/>
    <property type="match status" value="1"/>
</dbReference>
<name>A0A3B0WHG2_9ZZZZ</name>
<dbReference type="GO" id="GO:0016787">
    <property type="term" value="F:hydrolase activity"/>
    <property type="evidence" value="ECO:0007669"/>
    <property type="project" value="UniProtKB-KW"/>
</dbReference>
<keyword evidence="2 4" id="KW-0378">Hydrolase</keyword>
<organism evidence="4">
    <name type="scientific">hydrothermal vent metagenome</name>
    <dbReference type="NCBI Taxonomy" id="652676"/>
    <lineage>
        <taxon>unclassified sequences</taxon>
        <taxon>metagenomes</taxon>
        <taxon>ecological metagenomes</taxon>
    </lineage>
</organism>
<evidence type="ECO:0000256" key="1">
    <source>
        <dbReference type="ARBA" id="ARBA00022723"/>
    </source>
</evidence>
<dbReference type="InterPro" id="IPR036412">
    <property type="entry name" value="HAD-like_sf"/>
</dbReference>
<sequence length="221" mass="24979">MTDTMALALFDLDNTLLSDDSDFLWGCFLVEKGLVDKATYDAANQRFYAEYKQGTLDIFEFLAFSLQPLTQFSMQQLNELHNAFMEKHIRSAMTEKGIAQIKSHRDKGDITVIITATNRFVTNPIAKAFEVDDLIATDPEIIDGQYTGRVAGTPCFQGGKITRLNQWLESTSHNLEGSTFYSDSHNDIPLLEIVTTPIAVDPDDELKAIAIERNWEIRSFR</sequence>
<dbReference type="Gene3D" id="1.20.1440.100">
    <property type="entry name" value="SG protein - dephosphorylation function"/>
    <property type="match status" value="1"/>
</dbReference>
<dbReference type="PANTHER" id="PTHR43344">
    <property type="entry name" value="PHOSPHOSERINE PHOSPHATASE"/>
    <property type="match status" value="1"/>
</dbReference>
<dbReference type="NCBIfam" id="TIGR01488">
    <property type="entry name" value="HAD-SF-IB"/>
    <property type="match status" value="1"/>
</dbReference>
<dbReference type="InterPro" id="IPR023214">
    <property type="entry name" value="HAD_sf"/>
</dbReference>
<dbReference type="EMBL" id="UOFE01000006">
    <property type="protein sequence ID" value="VAW50752.1"/>
    <property type="molecule type" value="Genomic_DNA"/>
</dbReference>
<evidence type="ECO:0000313" key="4">
    <source>
        <dbReference type="EMBL" id="VAW50752.1"/>
    </source>
</evidence>
<protein>
    <submittedName>
        <fullName evidence="4">Phosphoserine phosphatase</fullName>
        <ecNumber evidence="4">3.1.3.3</ecNumber>
    </submittedName>
</protein>
<dbReference type="SUPFAM" id="SSF56784">
    <property type="entry name" value="HAD-like"/>
    <property type="match status" value="1"/>
</dbReference>
<dbReference type="AlphaFoldDB" id="A0A3B0WHG2"/>
<dbReference type="PANTHER" id="PTHR43344:SF13">
    <property type="entry name" value="PHOSPHATASE RV3661-RELATED"/>
    <property type="match status" value="1"/>
</dbReference>
<dbReference type="InterPro" id="IPR006385">
    <property type="entry name" value="HAD_hydro_SerB1"/>
</dbReference>
<dbReference type="CDD" id="cd02612">
    <property type="entry name" value="HAD_PGPPase"/>
    <property type="match status" value="1"/>
</dbReference>
<dbReference type="NCBIfam" id="TIGR01490">
    <property type="entry name" value="HAD-SF-IB-hyp1"/>
    <property type="match status" value="1"/>
</dbReference>
<gene>
    <name evidence="4" type="ORF">MNBD_GAMMA05-2680</name>
</gene>
<keyword evidence="3" id="KW-0460">Magnesium</keyword>
<accession>A0A3B0WHG2</accession>
<evidence type="ECO:0000256" key="2">
    <source>
        <dbReference type="ARBA" id="ARBA00022801"/>
    </source>
</evidence>
<keyword evidence="1" id="KW-0479">Metal-binding</keyword>
<reference evidence="4" key="1">
    <citation type="submission" date="2018-06" db="EMBL/GenBank/DDBJ databases">
        <authorList>
            <person name="Zhirakovskaya E."/>
        </authorList>
    </citation>
    <scope>NUCLEOTIDE SEQUENCE</scope>
</reference>
<dbReference type="InterPro" id="IPR050582">
    <property type="entry name" value="HAD-like_SerB"/>
</dbReference>
<dbReference type="GO" id="GO:0046872">
    <property type="term" value="F:metal ion binding"/>
    <property type="evidence" value="ECO:0007669"/>
    <property type="project" value="UniProtKB-KW"/>
</dbReference>
<evidence type="ECO:0000256" key="3">
    <source>
        <dbReference type="ARBA" id="ARBA00022842"/>
    </source>
</evidence>